<feature type="transmembrane region" description="Helical" evidence="8">
    <location>
        <begin position="20"/>
        <end position="40"/>
    </location>
</feature>
<reference evidence="9" key="1">
    <citation type="submission" date="2025-05" db="UniProtKB">
        <authorList>
            <consortium name="Ensembl"/>
        </authorList>
    </citation>
    <scope>IDENTIFICATION</scope>
</reference>
<dbReference type="GO" id="GO:0003950">
    <property type="term" value="F:NAD+ poly-ADP-ribosyltransferase activity"/>
    <property type="evidence" value="ECO:0007669"/>
    <property type="project" value="TreeGrafter"/>
</dbReference>
<dbReference type="Ensembl" id="ENSCVAT00000005084.1">
    <property type="protein sequence ID" value="ENSCVAP00000006377.1"/>
    <property type="gene ID" value="ENSCVAG00000007922.1"/>
</dbReference>
<dbReference type="Pfam" id="PF01129">
    <property type="entry name" value="ART"/>
    <property type="match status" value="1"/>
</dbReference>
<evidence type="ECO:0000313" key="9">
    <source>
        <dbReference type="Ensembl" id="ENSCVAP00000006377.1"/>
    </source>
</evidence>
<keyword evidence="7" id="KW-0520">NAD</keyword>
<dbReference type="Proteomes" id="UP000265020">
    <property type="component" value="Unassembled WGS sequence"/>
</dbReference>
<keyword evidence="8" id="KW-0472">Membrane</keyword>
<dbReference type="GeneID" id="107100200"/>
<keyword evidence="4" id="KW-0548">Nucleotidyltransferase</keyword>
<evidence type="ECO:0000256" key="2">
    <source>
        <dbReference type="ARBA" id="ARBA00022676"/>
    </source>
</evidence>
<feature type="transmembrane region" description="Helical" evidence="8">
    <location>
        <begin position="320"/>
        <end position="338"/>
    </location>
</feature>
<comment type="similarity">
    <text evidence="1 7">Belongs to the Arg-specific ADP-ribosyltransferase family.</text>
</comment>
<keyword evidence="5 7" id="KW-0521">NADP</keyword>
<organism evidence="9 10">
    <name type="scientific">Cyprinodon variegatus</name>
    <name type="common">Sheepshead minnow</name>
    <dbReference type="NCBI Taxonomy" id="28743"/>
    <lineage>
        <taxon>Eukaryota</taxon>
        <taxon>Metazoa</taxon>
        <taxon>Chordata</taxon>
        <taxon>Craniata</taxon>
        <taxon>Vertebrata</taxon>
        <taxon>Euteleostomi</taxon>
        <taxon>Actinopterygii</taxon>
        <taxon>Neopterygii</taxon>
        <taxon>Teleostei</taxon>
        <taxon>Neoteleostei</taxon>
        <taxon>Acanthomorphata</taxon>
        <taxon>Ovalentaria</taxon>
        <taxon>Atherinomorphae</taxon>
        <taxon>Cyprinodontiformes</taxon>
        <taxon>Cyprinodontidae</taxon>
        <taxon>Cyprinodon</taxon>
    </lineage>
</organism>
<keyword evidence="8" id="KW-0812">Transmembrane</keyword>
<dbReference type="GeneTree" id="ENSGT01030000234601"/>
<accession>A0A3Q2CM50</accession>
<dbReference type="PANTHER" id="PTHR10339:SF27">
    <property type="entry name" value="NAD(P)(+)--ARGININE ADP-RIBOSYLTRANSFERASE"/>
    <property type="match status" value="1"/>
</dbReference>
<evidence type="ECO:0000256" key="1">
    <source>
        <dbReference type="ARBA" id="ARBA00009558"/>
    </source>
</evidence>
<dbReference type="Gene3D" id="3.90.176.10">
    <property type="entry name" value="Toxin ADP-ribosyltransferase, Chain A, domain 1"/>
    <property type="match status" value="1"/>
</dbReference>
<evidence type="ECO:0000256" key="5">
    <source>
        <dbReference type="ARBA" id="ARBA00022857"/>
    </source>
</evidence>
<comment type="catalytic activity">
    <reaction evidence="6 7">
        <text>L-arginyl-[protein] + NAD(+) = N(omega)-(ADP-D-ribosyl)-L-arginyl-[protein] + nicotinamide + H(+)</text>
        <dbReference type="Rhea" id="RHEA:19149"/>
        <dbReference type="Rhea" id="RHEA-COMP:10532"/>
        <dbReference type="Rhea" id="RHEA-COMP:15087"/>
        <dbReference type="ChEBI" id="CHEBI:15378"/>
        <dbReference type="ChEBI" id="CHEBI:17154"/>
        <dbReference type="ChEBI" id="CHEBI:29965"/>
        <dbReference type="ChEBI" id="CHEBI:57540"/>
        <dbReference type="ChEBI" id="CHEBI:142554"/>
        <dbReference type="EC" id="2.4.2.31"/>
    </reaction>
</comment>
<dbReference type="GO" id="GO:0016779">
    <property type="term" value="F:nucleotidyltransferase activity"/>
    <property type="evidence" value="ECO:0007669"/>
    <property type="project" value="UniProtKB-KW"/>
</dbReference>
<dbReference type="AlphaFoldDB" id="A0A3Q2CM50"/>
<evidence type="ECO:0000256" key="4">
    <source>
        <dbReference type="ARBA" id="ARBA00022695"/>
    </source>
</evidence>
<proteinExistence type="inferred from homology"/>
<evidence type="ECO:0000256" key="6">
    <source>
        <dbReference type="ARBA" id="ARBA00047597"/>
    </source>
</evidence>
<dbReference type="PRINTS" id="PR00970">
    <property type="entry name" value="RIBTRNSFRASE"/>
</dbReference>
<dbReference type="SUPFAM" id="SSF56399">
    <property type="entry name" value="ADP-ribosylation"/>
    <property type="match status" value="1"/>
</dbReference>
<protein>
    <recommendedName>
        <fullName evidence="7">NAD(P)(+)--arginine ADP-ribosyltransferase</fullName>
        <ecNumber evidence="7">2.4.2.31</ecNumber>
    </recommendedName>
    <alternativeName>
        <fullName evidence="7">Mono(ADP-ribosyl)transferase</fullName>
    </alternativeName>
</protein>
<dbReference type="Ensembl" id="ENSCVAT00000005075.1">
    <property type="protein sequence ID" value="ENSCVAP00000006390.1"/>
    <property type="gene ID" value="ENSCVAG00000007922.1"/>
</dbReference>
<dbReference type="GO" id="GO:0106274">
    <property type="term" value="F:NAD+-protein-arginine ADP-ribosyltransferase activity"/>
    <property type="evidence" value="ECO:0007669"/>
    <property type="project" value="UniProtKB-EC"/>
</dbReference>
<sequence length="339" mass="38887">MTLTKGSVCGSKFLRKLLPLCGLLLVIVLLYNDPFLLLWWPQRPDQNAAVLPLDMALDCVDDMYDGCHSKSKTLINLYGVFEWHVNVNLSYAWASVERSAKKPVDKLLQDDHATSLYIFTKLANIRQMFNKAVRGGKHKYSTDHFRFHFLYFYLTDAIQALNQNHSACRTVYLRTWKRFEQDVVDTNIRFGTLIWSASSKQSFETNGNVSCFEILTCFGADITYYSSTNQMGQVLIPTYEVFKVTEVLTNDPWCRVVYKLQSTKTPKTDQNCELVQRLTNSPLVGGLINWFGGNMMTMSACAVLLIINSFILIHRKQKRYVAVVLGSLLMLMIIMFLLF</sequence>
<name>A0A3Q2CM50_CYPVA</name>
<feature type="transmembrane region" description="Helical" evidence="8">
    <location>
        <begin position="287"/>
        <end position="313"/>
    </location>
</feature>
<dbReference type="EC" id="2.4.2.31" evidence="7"/>
<keyword evidence="8" id="KW-1133">Transmembrane helix</keyword>
<keyword evidence="3 7" id="KW-0808">Transferase</keyword>
<dbReference type="InterPro" id="IPR050999">
    <property type="entry name" value="ADP-ribosyltransferase_ARG"/>
</dbReference>
<dbReference type="InterPro" id="IPR000768">
    <property type="entry name" value="ART"/>
</dbReference>
<evidence type="ECO:0000256" key="3">
    <source>
        <dbReference type="ARBA" id="ARBA00022679"/>
    </source>
</evidence>
<dbReference type="PANTHER" id="PTHR10339">
    <property type="entry name" value="ADP-RIBOSYLTRANSFERASE"/>
    <property type="match status" value="1"/>
</dbReference>
<dbReference type="RefSeq" id="XP_015254092.1">
    <property type="nucleotide sequence ID" value="XM_015398606.1"/>
</dbReference>
<evidence type="ECO:0000313" key="10">
    <source>
        <dbReference type="Proteomes" id="UP000265020"/>
    </source>
</evidence>
<keyword evidence="2 7" id="KW-0328">Glycosyltransferase</keyword>
<keyword evidence="10" id="KW-1185">Reference proteome</keyword>
<dbReference type="OrthoDB" id="423533at2759"/>
<evidence type="ECO:0000256" key="8">
    <source>
        <dbReference type="SAM" id="Phobius"/>
    </source>
</evidence>
<dbReference type="KEGG" id="cvg:107100200"/>
<dbReference type="OMA" id="KPVHKHL"/>
<evidence type="ECO:0000256" key="7">
    <source>
        <dbReference type="RuleBase" id="RU361228"/>
    </source>
</evidence>